<feature type="compositionally biased region" description="Polar residues" evidence="1">
    <location>
        <begin position="57"/>
        <end position="66"/>
    </location>
</feature>
<gene>
    <name evidence="2" type="ORF">ECPE_LOCUS11279</name>
</gene>
<sequence length="244" mass="26020">PARTKDENPKVAQSRGLQFCQPNPRLSGNNNNNGFNPDATRLAPIKTNPGSALDWSSKATNFSSSDRNWRRRPVSTSAQSPVGLSPNEGSSTTKWKQSGTTSQPGSADGDNPILSVSSGPTQLFQSPKAPESSDFGAPSATSKCGPDQEVSRESNNLNQLSSGTTSLQDADSDVHAPQQTQCDSSLDPSFVSPASKNLSAMQTKRAVSAYYGIQSASQKCFGGVYFFKVVQTALVLRRPQRHPI</sequence>
<dbReference type="WBParaSite" id="ECPE_0001131401-mRNA-1">
    <property type="protein sequence ID" value="ECPE_0001131401-mRNA-1"/>
    <property type="gene ID" value="ECPE_0001131401"/>
</dbReference>
<feature type="region of interest" description="Disordered" evidence="1">
    <location>
        <begin position="1"/>
        <end position="188"/>
    </location>
</feature>
<dbReference type="Proteomes" id="UP000272942">
    <property type="component" value="Unassembled WGS sequence"/>
</dbReference>
<dbReference type="EMBL" id="UZAN01050520">
    <property type="protein sequence ID" value="VDP88289.1"/>
    <property type="molecule type" value="Genomic_DNA"/>
</dbReference>
<evidence type="ECO:0000313" key="4">
    <source>
        <dbReference type="WBParaSite" id="ECPE_0001131401-mRNA-1"/>
    </source>
</evidence>
<accession>A0A183AWE4</accession>
<evidence type="ECO:0000256" key="1">
    <source>
        <dbReference type="SAM" id="MobiDB-lite"/>
    </source>
</evidence>
<organism evidence="4">
    <name type="scientific">Echinostoma caproni</name>
    <dbReference type="NCBI Taxonomy" id="27848"/>
    <lineage>
        <taxon>Eukaryota</taxon>
        <taxon>Metazoa</taxon>
        <taxon>Spiralia</taxon>
        <taxon>Lophotrochozoa</taxon>
        <taxon>Platyhelminthes</taxon>
        <taxon>Trematoda</taxon>
        <taxon>Digenea</taxon>
        <taxon>Plagiorchiida</taxon>
        <taxon>Echinostomata</taxon>
        <taxon>Echinostomatoidea</taxon>
        <taxon>Echinostomatidae</taxon>
        <taxon>Echinostoma</taxon>
    </lineage>
</organism>
<reference evidence="2 3" key="2">
    <citation type="submission" date="2018-11" db="EMBL/GenBank/DDBJ databases">
        <authorList>
            <consortium name="Pathogen Informatics"/>
        </authorList>
    </citation>
    <scope>NUCLEOTIDE SEQUENCE [LARGE SCALE GENOMIC DNA]</scope>
    <source>
        <strain evidence="2 3">Egypt</strain>
    </source>
</reference>
<feature type="compositionally biased region" description="Polar residues" evidence="1">
    <location>
        <begin position="153"/>
        <end position="169"/>
    </location>
</feature>
<feature type="compositionally biased region" description="Polar residues" evidence="1">
    <location>
        <begin position="177"/>
        <end position="188"/>
    </location>
</feature>
<evidence type="ECO:0000313" key="2">
    <source>
        <dbReference type="EMBL" id="VDP88289.1"/>
    </source>
</evidence>
<evidence type="ECO:0000313" key="3">
    <source>
        <dbReference type="Proteomes" id="UP000272942"/>
    </source>
</evidence>
<feature type="compositionally biased region" description="Polar residues" evidence="1">
    <location>
        <begin position="74"/>
        <end position="105"/>
    </location>
</feature>
<reference evidence="4" key="1">
    <citation type="submission" date="2016-06" db="UniProtKB">
        <authorList>
            <consortium name="WormBaseParasite"/>
        </authorList>
    </citation>
    <scope>IDENTIFICATION</scope>
</reference>
<proteinExistence type="predicted"/>
<protein>
    <submittedName>
        <fullName evidence="4">BAT2_N domain-containing protein</fullName>
    </submittedName>
</protein>
<dbReference type="AlphaFoldDB" id="A0A183AWE4"/>
<name>A0A183AWE4_9TREM</name>
<feature type="compositionally biased region" description="Polar residues" evidence="1">
    <location>
        <begin position="114"/>
        <end position="125"/>
    </location>
</feature>
<keyword evidence="3" id="KW-1185">Reference proteome</keyword>
<dbReference type="OrthoDB" id="10572131at2759"/>